<comment type="caution">
    <text evidence="4">The sequence shown here is derived from an EMBL/GenBank/DDBJ whole genome shotgun (WGS) entry which is preliminary data.</text>
</comment>
<proteinExistence type="predicted"/>
<accession>A0ABP5K0G5</accession>
<dbReference type="RefSeq" id="WP_344225475.1">
    <property type="nucleotide sequence ID" value="NZ_BAAAQA010000033.1"/>
</dbReference>
<evidence type="ECO:0000313" key="4">
    <source>
        <dbReference type="EMBL" id="GAA2123117.1"/>
    </source>
</evidence>
<dbReference type="EMBL" id="BAAAQA010000033">
    <property type="protein sequence ID" value="GAA2123117.1"/>
    <property type="molecule type" value="Genomic_DNA"/>
</dbReference>
<feature type="compositionally biased region" description="Low complexity" evidence="1">
    <location>
        <begin position="37"/>
        <end position="71"/>
    </location>
</feature>
<feature type="domain" description="DUF6318" evidence="3">
    <location>
        <begin position="89"/>
        <end position="240"/>
    </location>
</feature>
<feature type="chain" id="PRO_5046178014" description="DUF6318 domain-containing protein" evidence="2">
    <location>
        <begin position="25"/>
        <end position="246"/>
    </location>
</feature>
<name>A0ABP5K0G5_9MICC</name>
<keyword evidence="2" id="KW-0732">Signal</keyword>
<feature type="region of interest" description="Disordered" evidence="1">
    <location>
        <begin position="24"/>
        <end position="115"/>
    </location>
</feature>
<feature type="signal peptide" evidence="2">
    <location>
        <begin position="1"/>
        <end position="24"/>
    </location>
</feature>
<dbReference type="Proteomes" id="UP001500166">
    <property type="component" value="Unassembled WGS sequence"/>
</dbReference>
<dbReference type="PROSITE" id="PS51257">
    <property type="entry name" value="PROKAR_LIPOPROTEIN"/>
    <property type="match status" value="1"/>
</dbReference>
<reference evidence="5" key="1">
    <citation type="journal article" date="2019" name="Int. J. Syst. Evol. Microbiol.">
        <title>The Global Catalogue of Microorganisms (GCM) 10K type strain sequencing project: providing services to taxonomists for standard genome sequencing and annotation.</title>
        <authorList>
            <consortium name="The Broad Institute Genomics Platform"/>
            <consortium name="The Broad Institute Genome Sequencing Center for Infectious Disease"/>
            <person name="Wu L."/>
            <person name="Ma J."/>
        </authorList>
    </citation>
    <scope>NUCLEOTIDE SEQUENCE [LARGE SCALE GENOMIC DNA]</scope>
    <source>
        <strain evidence="5">JCM 15914</strain>
    </source>
</reference>
<gene>
    <name evidence="4" type="ORF">GCM10009824_26680</name>
</gene>
<evidence type="ECO:0000256" key="1">
    <source>
        <dbReference type="SAM" id="MobiDB-lite"/>
    </source>
</evidence>
<evidence type="ECO:0000259" key="3">
    <source>
        <dbReference type="Pfam" id="PF19843"/>
    </source>
</evidence>
<evidence type="ECO:0000313" key="5">
    <source>
        <dbReference type="Proteomes" id="UP001500166"/>
    </source>
</evidence>
<organism evidence="4 5">
    <name type="scientific">Kocuria atrinae</name>
    <dbReference type="NCBI Taxonomy" id="592377"/>
    <lineage>
        <taxon>Bacteria</taxon>
        <taxon>Bacillati</taxon>
        <taxon>Actinomycetota</taxon>
        <taxon>Actinomycetes</taxon>
        <taxon>Micrococcales</taxon>
        <taxon>Micrococcaceae</taxon>
        <taxon>Kocuria</taxon>
    </lineage>
</organism>
<protein>
    <recommendedName>
        <fullName evidence="3">DUF6318 domain-containing protein</fullName>
    </recommendedName>
</protein>
<sequence length="246" mass="26380">MGDALKRRKFAASLAALALGLTLAGCNDTPDPEPEDTATSAGGSSSSSPEASDGGASDSQSSSPDPSASGDWWPEQPEKMATGQEFPDDYEPATLEHPARNVPKPVMPEEAKQETEAGAQAFLDYRTDAQWYLMQTGDASLVRKVTSNSCEACERQFTQTEDVYSSGHWVAGGLETYQVISDSFLKSENGTYTVPVGVNNRGAKIIENNDVAIEQKPIRSMDDLDVSLIFENGGWLYITASPRGSL</sequence>
<evidence type="ECO:0000256" key="2">
    <source>
        <dbReference type="SAM" id="SignalP"/>
    </source>
</evidence>
<keyword evidence="5" id="KW-1185">Reference proteome</keyword>
<dbReference type="Pfam" id="PF19843">
    <property type="entry name" value="DUF6318"/>
    <property type="match status" value="1"/>
</dbReference>
<dbReference type="InterPro" id="IPR046281">
    <property type="entry name" value="DUF6318"/>
</dbReference>